<proteinExistence type="predicted"/>
<comment type="caution">
    <text evidence="3">The sequence shown here is derived from an EMBL/GenBank/DDBJ whole genome shotgun (WGS) entry which is preliminary data.</text>
</comment>
<dbReference type="EMBL" id="JACRAF010000016">
    <property type="protein sequence ID" value="MBI4920988.1"/>
    <property type="molecule type" value="Genomic_DNA"/>
</dbReference>
<organism evidence="3 4">
    <name type="scientific">Devosia nanyangense</name>
    <dbReference type="NCBI Taxonomy" id="1228055"/>
    <lineage>
        <taxon>Bacteria</taxon>
        <taxon>Pseudomonadati</taxon>
        <taxon>Pseudomonadota</taxon>
        <taxon>Alphaproteobacteria</taxon>
        <taxon>Hyphomicrobiales</taxon>
        <taxon>Devosiaceae</taxon>
        <taxon>Devosia</taxon>
    </lineage>
</organism>
<feature type="compositionally biased region" description="Basic and acidic residues" evidence="2">
    <location>
        <begin position="1"/>
        <end position="10"/>
    </location>
</feature>
<protein>
    <submittedName>
        <fullName evidence="3">Type II toxin-antitoxin system CcdA family antitoxin</fullName>
    </submittedName>
</protein>
<feature type="compositionally biased region" description="Basic and acidic residues" evidence="2">
    <location>
        <begin position="19"/>
        <end position="30"/>
    </location>
</feature>
<dbReference type="InterPro" id="IPR009956">
    <property type="entry name" value="Post-segregation_anti-tox_CcdA"/>
</dbReference>
<sequence>MTSIKKHDAELPPEPRGPSPERRNVVSEEGRKWLEENADVIRSSNEYVEKHGLPLAKYQVWSPERE</sequence>
<dbReference type="Proteomes" id="UP000782610">
    <property type="component" value="Unassembled WGS sequence"/>
</dbReference>
<reference evidence="3" key="1">
    <citation type="submission" date="2020-07" db="EMBL/GenBank/DDBJ databases">
        <title>Huge and variable diversity of episymbiotic CPR bacteria and DPANN archaea in groundwater ecosystems.</title>
        <authorList>
            <person name="He C.Y."/>
            <person name="Keren R."/>
            <person name="Whittaker M."/>
            <person name="Farag I.F."/>
            <person name="Doudna J."/>
            <person name="Cate J.H.D."/>
            <person name="Banfield J.F."/>
        </authorList>
    </citation>
    <scope>NUCLEOTIDE SEQUENCE</scope>
    <source>
        <strain evidence="3">NC_groundwater_1586_Pr3_B-0.1um_66_15</strain>
    </source>
</reference>
<evidence type="ECO:0000256" key="2">
    <source>
        <dbReference type="SAM" id="MobiDB-lite"/>
    </source>
</evidence>
<gene>
    <name evidence="3" type="ORF">HY834_04515</name>
</gene>
<evidence type="ECO:0000256" key="1">
    <source>
        <dbReference type="ARBA" id="ARBA00022649"/>
    </source>
</evidence>
<evidence type="ECO:0000313" key="3">
    <source>
        <dbReference type="EMBL" id="MBI4920988.1"/>
    </source>
</evidence>
<dbReference type="Pfam" id="PF07362">
    <property type="entry name" value="CcdA"/>
    <property type="match status" value="1"/>
</dbReference>
<name>A0A933L1G6_9HYPH</name>
<keyword evidence="1" id="KW-1277">Toxin-antitoxin system</keyword>
<accession>A0A933L1G6</accession>
<dbReference type="AlphaFoldDB" id="A0A933L1G6"/>
<evidence type="ECO:0000313" key="4">
    <source>
        <dbReference type="Proteomes" id="UP000782610"/>
    </source>
</evidence>
<feature type="region of interest" description="Disordered" evidence="2">
    <location>
        <begin position="1"/>
        <end position="30"/>
    </location>
</feature>